<dbReference type="Pfam" id="PF17863">
    <property type="entry name" value="AAA_lid_2"/>
    <property type="match status" value="1"/>
</dbReference>
<reference evidence="2 3" key="1">
    <citation type="journal article" date="2018" name="Genome Announc.">
        <title>Draft Genome Sequence of "Candidatus Phycosocius bacilliformis," an Alphaproteobacterial Ectosymbiont of the Hydrocarbon-Producing Green Alga Botryococcus braunii.</title>
        <authorList>
            <person name="Tanabe Y."/>
            <person name="Yamaguchi H."/>
            <person name="Watanabe M.M."/>
        </authorList>
    </citation>
    <scope>NUCLEOTIDE SEQUENCE [LARGE SCALE GENOMIC DNA]</scope>
    <source>
        <strain evidence="2 3">BOTRYCO-2</strain>
    </source>
</reference>
<dbReference type="Proteomes" id="UP000245086">
    <property type="component" value="Unassembled WGS sequence"/>
</dbReference>
<dbReference type="PIRSF" id="PIRSF002849">
    <property type="entry name" value="AAA_ATPase_chaperone_MoxR_prd"/>
    <property type="match status" value="1"/>
</dbReference>
<organism evidence="2 3">
    <name type="scientific">Candidatus Phycosocius bacilliformis</name>
    <dbReference type="NCBI Taxonomy" id="1445552"/>
    <lineage>
        <taxon>Bacteria</taxon>
        <taxon>Pseudomonadati</taxon>
        <taxon>Pseudomonadota</taxon>
        <taxon>Alphaproteobacteria</taxon>
        <taxon>Caulobacterales</taxon>
        <taxon>Caulobacterales incertae sedis</taxon>
        <taxon>Candidatus Phycosocius</taxon>
    </lineage>
</organism>
<dbReference type="Pfam" id="PF07726">
    <property type="entry name" value="AAA_3"/>
    <property type="match status" value="1"/>
</dbReference>
<accession>A0A2P2ECV3</accession>
<dbReference type="InterPro" id="IPR041628">
    <property type="entry name" value="ChlI/MoxR_AAA_lid"/>
</dbReference>
<dbReference type="GO" id="GO:0016887">
    <property type="term" value="F:ATP hydrolysis activity"/>
    <property type="evidence" value="ECO:0007669"/>
    <property type="project" value="InterPro"/>
</dbReference>
<protein>
    <recommendedName>
        <fullName evidence="1">AAA+ ATPase domain-containing protein</fullName>
    </recommendedName>
</protein>
<name>A0A2P2ECV3_9PROT</name>
<evidence type="ECO:0000259" key="1">
    <source>
        <dbReference type="SMART" id="SM00382"/>
    </source>
</evidence>
<evidence type="ECO:0000313" key="3">
    <source>
        <dbReference type="Proteomes" id="UP000245086"/>
    </source>
</evidence>
<dbReference type="InterPro" id="IPR050764">
    <property type="entry name" value="CbbQ/NirQ/NorQ/GpvN"/>
</dbReference>
<keyword evidence="3" id="KW-1185">Reference proteome</keyword>
<gene>
    <name evidence="2" type="ORF">PbB2_02592</name>
</gene>
<dbReference type="Gene3D" id="1.10.8.80">
    <property type="entry name" value="Magnesium chelatase subunit I, C-Terminal domain"/>
    <property type="match status" value="1"/>
</dbReference>
<dbReference type="InterPro" id="IPR011703">
    <property type="entry name" value="ATPase_AAA-3"/>
</dbReference>
<dbReference type="RefSeq" id="WP_108985756.1">
    <property type="nucleotide sequence ID" value="NZ_BFBR01000008.1"/>
</dbReference>
<dbReference type="EMBL" id="BFBR01000008">
    <property type="protein sequence ID" value="GBF58902.1"/>
    <property type="molecule type" value="Genomic_DNA"/>
</dbReference>
<evidence type="ECO:0000313" key="2">
    <source>
        <dbReference type="EMBL" id="GBF58902.1"/>
    </source>
</evidence>
<dbReference type="InterPro" id="IPR003593">
    <property type="entry name" value="AAA+_ATPase"/>
</dbReference>
<dbReference type="SMART" id="SM00382">
    <property type="entry name" value="AAA"/>
    <property type="match status" value="1"/>
</dbReference>
<proteinExistence type="predicted"/>
<dbReference type="Gene3D" id="3.40.50.300">
    <property type="entry name" value="P-loop containing nucleotide triphosphate hydrolases"/>
    <property type="match status" value="1"/>
</dbReference>
<dbReference type="OrthoDB" id="9808397at2"/>
<feature type="domain" description="AAA+ ATPase" evidence="1">
    <location>
        <begin position="55"/>
        <end position="199"/>
    </location>
</feature>
<dbReference type="InterPro" id="IPR027417">
    <property type="entry name" value="P-loop_NTPase"/>
</dbReference>
<dbReference type="PANTHER" id="PTHR42759">
    <property type="entry name" value="MOXR FAMILY PROTEIN"/>
    <property type="match status" value="1"/>
</dbReference>
<dbReference type="GO" id="GO:0005524">
    <property type="term" value="F:ATP binding"/>
    <property type="evidence" value="ECO:0007669"/>
    <property type="project" value="InterPro"/>
</dbReference>
<dbReference type="AlphaFoldDB" id="A0A2P2ECV3"/>
<comment type="caution">
    <text evidence="2">The sequence shown here is derived from an EMBL/GenBank/DDBJ whole genome shotgun (WGS) entry which is preliminary data.</text>
</comment>
<dbReference type="CDD" id="cd00009">
    <property type="entry name" value="AAA"/>
    <property type="match status" value="1"/>
</dbReference>
<dbReference type="SUPFAM" id="SSF52540">
    <property type="entry name" value="P-loop containing nucleoside triphosphate hydrolases"/>
    <property type="match status" value="1"/>
</dbReference>
<sequence>MTDQTPAPASDDAATSATQRIDQALETIAAVRAGVGGAILGQERVIDLTLATILAGGHGLLVGAPGLAKTSLVEAIAIATGLDWGRVQFTPDLMPSDIVGSEILDQDSTGKRGFRFVKGPVFTSLLMADEINRASPRTQSALLQAMQEGQVTVSGQTYALPQPFFVLATQNPIEQEGTYPLPEAQLDRFLLQIDVPFPDRETERQILLATTGNNQLAARPALKPGDLSALQAFVRDMPVGEKVLDAVLNLVRSARPDNANDPNMAELVAWGPGPRAGQALIKAAKARAFLRGRVSPSFDDVAAVARAGLIHRMALSWRARADGLDLGELIDRLVQQALGSA</sequence>
<dbReference type="PANTHER" id="PTHR42759:SF1">
    <property type="entry name" value="MAGNESIUM-CHELATASE SUBUNIT CHLD"/>
    <property type="match status" value="1"/>
</dbReference>